<dbReference type="Proteomes" id="UP000503462">
    <property type="component" value="Chromosome 2"/>
</dbReference>
<evidence type="ECO:0000313" key="2">
    <source>
        <dbReference type="Proteomes" id="UP000503462"/>
    </source>
</evidence>
<evidence type="ECO:0000313" key="1">
    <source>
        <dbReference type="EMBL" id="QIW97115.1"/>
    </source>
</evidence>
<proteinExistence type="predicted"/>
<dbReference type="OrthoDB" id="4500473at2759"/>
<dbReference type="AlphaFoldDB" id="A0A6H0XR06"/>
<name>A0A6H0XR06_9PEZI</name>
<organism evidence="1 2">
    <name type="scientific">Peltaster fructicola</name>
    <dbReference type="NCBI Taxonomy" id="286661"/>
    <lineage>
        <taxon>Eukaryota</taxon>
        <taxon>Fungi</taxon>
        <taxon>Dikarya</taxon>
        <taxon>Ascomycota</taxon>
        <taxon>Pezizomycotina</taxon>
        <taxon>Dothideomycetes</taxon>
        <taxon>Dothideomycetes incertae sedis</taxon>
        <taxon>Peltaster</taxon>
    </lineage>
</organism>
<sequence>MFRKKDVGIKKVWFLPRTRDNPPDDAIRLGDIILHPDEPEYAINQQERIEVPKDQIRTYVDPDSKWERRESKSVGGGISAAYLDAAGIKLSLDVDTSHKQTYEAERLETSQFSPSKKYLEECFKDGDAKIELTGPHAKKCLYMVTGLKLAYGATKTIEELHKRGLHVLFGLDLTAAGAPGVALGPKAHHSTEVETKGSSGKRNFVFAFQLRKLTWDKKLKVVVDENYVKGAMYSDAGLELEDADSVDVKGEDIESDEVSVEDFENLKVYAPPEAEEDWIALVA</sequence>
<accession>A0A6H0XR06</accession>
<dbReference type="EMBL" id="CP051140">
    <property type="protein sequence ID" value="QIW97115.1"/>
    <property type="molecule type" value="Genomic_DNA"/>
</dbReference>
<gene>
    <name evidence="1" type="ORF">AMS68_002633</name>
</gene>
<reference evidence="1 2" key="1">
    <citation type="journal article" date="2016" name="Sci. Rep.">
        <title>Peltaster fructicola genome reveals evolution from an invasive phytopathogen to an ectophytic parasite.</title>
        <authorList>
            <person name="Xu C."/>
            <person name="Chen H."/>
            <person name="Gleason M.L."/>
            <person name="Xu J.R."/>
            <person name="Liu H."/>
            <person name="Zhang R."/>
            <person name="Sun G."/>
        </authorList>
    </citation>
    <scope>NUCLEOTIDE SEQUENCE [LARGE SCALE GENOMIC DNA]</scope>
    <source>
        <strain evidence="1 2">LNHT1506</strain>
    </source>
</reference>
<keyword evidence="2" id="KW-1185">Reference proteome</keyword>
<protein>
    <submittedName>
        <fullName evidence="1">Uncharacterized protein</fullName>
    </submittedName>
</protein>